<name>A0A4P6KDL0_9MICO</name>
<organism evidence="9 10">
    <name type="scientific">Leucobacter triazinivorans</name>
    <dbReference type="NCBI Taxonomy" id="1784719"/>
    <lineage>
        <taxon>Bacteria</taxon>
        <taxon>Bacillati</taxon>
        <taxon>Actinomycetota</taxon>
        <taxon>Actinomycetes</taxon>
        <taxon>Micrococcales</taxon>
        <taxon>Microbacteriaceae</taxon>
        <taxon>Leucobacter</taxon>
    </lineage>
</organism>
<evidence type="ECO:0000256" key="7">
    <source>
        <dbReference type="SAM" id="Phobius"/>
    </source>
</evidence>
<feature type="transmembrane region" description="Helical" evidence="7">
    <location>
        <begin position="16"/>
        <end position="40"/>
    </location>
</feature>
<keyword evidence="10" id="KW-1185">Reference proteome</keyword>
<evidence type="ECO:0000256" key="6">
    <source>
        <dbReference type="ARBA" id="ARBA00023136"/>
    </source>
</evidence>
<dbReference type="OrthoDB" id="9781469at2"/>
<feature type="transmembrane region" description="Helical" evidence="7">
    <location>
        <begin position="141"/>
        <end position="162"/>
    </location>
</feature>
<evidence type="ECO:0000256" key="3">
    <source>
        <dbReference type="ARBA" id="ARBA00022475"/>
    </source>
</evidence>
<keyword evidence="6 7" id="KW-0472">Membrane</keyword>
<evidence type="ECO:0000313" key="9">
    <source>
        <dbReference type="EMBL" id="QBE48466.1"/>
    </source>
</evidence>
<dbReference type="CDD" id="cd17321">
    <property type="entry name" value="MFS_MMR_MDR_like"/>
    <property type="match status" value="1"/>
</dbReference>
<dbReference type="EMBL" id="CP035806">
    <property type="protein sequence ID" value="QBE48466.1"/>
    <property type="molecule type" value="Genomic_DNA"/>
</dbReference>
<feature type="transmembrane region" description="Helical" evidence="7">
    <location>
        <begin position="115"/>
        <end position="134"/>
    </location>
</feature>
<dbReference type="RefSeq" id="WP_130109604.1">
    <property type="nucleotide sequence ID" value="NZ_CP035806.1"/>
</dbReference>
<sequence length="512" mass="52867">MSVSAGVRQVSRAQRWGLLATVSAGLLLIVLDNSILYTALPTLTKELGATGSQALWIINAYPVVMAGLLLGSGTLGDRVGHRRMFLIGLVIFGAASLLAAFAPTAWVLIAARALLAVGAATMMPATLALIAVTFDDERERNIAFGVWGSLSTVGMALGPIVGGALLQVFWWGSVFLINVPVAAAAFIATIMLAPPNDPNPAKKWDLLSSIWALMGLVGAVLTIKEFAHTPQNWLLIVGAGLISAVGFVLFTRRQKRLNEPLLVFSIFRNRAFTSGVIAASLAMFAVAGIELITTQRYQLLEGFTPLGAGLLVAALALGALPASLIGGAILHRTGLRPIITGGLTTALVGAVLILIGVHISFPALIVGLIVVGAGTGFAMSVASIAIVGNAPPGREGMASSVEEVSYEFGSLTAVAMLGSLITFIYSTVIRLPAGAPDQAQQSLPDALAVVDAYPEVFAAAHAAYNTGYTITMIVISIILAAAVATTAVLLRGSGARNIASAPAQKRSTDASE</sequence>
<dbReference type="InterPro" id="IPR020846">
    <property type="entry name" value="MFS_dom"/>
</dbReference>
<evidence type="ECO:0000259" key="8">
    <source>
        <dbReference type="PROSITE" id="PS50850"/>
    </source>
</evidence>
<protein>
    <submittedName>
        <fullName evidence="9">MFS transporter</fullName>
    </submittedName>
</protein>
<dbReference type="InterPro" id="IPR005828">
    <property type="entry name" value="MFS_sugar_transport-like"/>
</dbReference>
<evidence type="ECO:0000313" key="10">
    <source>
        <dbReference type="Proteomes" id="UP000289260"/>
    </source>
</evidence>
<dbReference type="AlphaFoldDB" id="A0A4P6KDL0"/>
<dbReference type="Gene3D" id="1.20.1250.20">
    <property type="entry name" value="MFS general substrate transporter like domains"/>
    <property type="match status" value="1"/>
</dbReference>
<gene>
    <name evidence="9" type="ORF">EVS81_06115</name>
</gene>
<keyword evidence="3" id="KW-1003">Cell membrane</keyword>
<dbReference type="Pfam" id="PF07690">
    <property type="entry name" value="MFS_1"/>
    <property type="match status" value="1"/>
</dbReference>
<feature type="transmembrane region" description="Helical" evidence="7">
    <location>
        <begin position="233"/>
        <end position="250"/>
    </location>
</feature>
<keyword evidence="2" id="KW-0813">Transport</keyword>
<dbReference type="InterPro" id="IPR011701">
    <property type="entry name" value="MFS"/>
</dbReference>
<feature type="transmembrane region" description="Helical" evidence="7">
    <location>
        <begin position="52"/>
        <end position="72"/>
    </location>
</feature>
<feature type="transmembrane region" description="Helical" evidence="7">
    <location>
        <begin position="168"/>
        <end position="192"/>
    </location>
</feature>
<dbReference type="PANTHER" id="PTHR42718:SF47">
    <property type="entry name" value="METHYL VIOLOGEN RESISTANCE PROTEIN SMVA"/>
    <property type="match status" value="1"/>
</dbReference>
<feature type="transmembrane region" description="Helical" evidence="7">
    <location>
        <begin position="84"/>
        <end position="109"/>
    </location>
</feature>
<feature type="transmembrane region" description="Helical" evidence="7">
    <location>
        <begin position="408"/>
        <end position="428"/>
    </location>
</feature>
<proteinExistence type="predicted"/>
<keyword evidence="4 7" id="KW-0812">Transmembrane</keyword>
<dbReference type="InterPro" id="IPR036259">
    <property type="entry name" value="MFS_trans_sf"/>
</dbReference>
<dbReference type="Pfam" id="PF00083">
    <property type="entry name" value="Sugar_tr"/>
    <property type="match status" value="1"/>
</dbReference>
<dbReference type="GO" id="GO:0022857">
    <property type="term" value="F:transmembrane transporter activity"/>
    <property type="evidence" value="ECO:0007669"/>
    <property type="project" value="InterPro"/>
</dbReference>
<dbReference type="Proteomes" id="UP000289260">
    <property type="component" value="Chromosome"/>
</dbReference>
<dbReference type="PANTHER" id="PTHR42718">
    <property type="entry name" value="MAJOR FACILITATOR SUPERFAMILY MULTIDRUG TRANSPORTER MFSC"/>
    <property type="match status" value="1"/>
</dbReference>
<evidence type="ECO:0000256" key="5">
    <source>
        <dbReference type="ARBA" id="ARBA00022989"/>
    </source>
</evidence>
<evidence type="ECO:0000256" key="4">
    <source>
        <dbReference type="ARBA" id="ARBA00022692"/>
    </source>
</evidence>
<feature type="transmembrane region" description="Helical" evidence="7">
    <location>
        <begin position="468"/>
        <end position="490"/>
    </location>
</feature>
<dbReference type="Gene3D" id="1.20.1720.10">
    <property type="entry name" value="Multidrug resistance protein D"/>
    <property type="match status" value="1"/>
</dbReference>
<dbReference type="PRINTS" id="PR01036">
    <property type="entry name" value="TCRTETB"/>
</dbReference>
<evidence type="ECO:0000256" key="1">
    <source>
        <dbReference type="ARBA" id="ARBA00004651"/>
    </source>
</evidence>
<dbReference type="GO" id="GO:0005886">
    <property type="term" value="C:plasma membrane"/>
    <property type="evidence" value="ECO:0007669"/>
    <property type="project" value="UniProtKB-SubCell"/>
</dbReference>
<feature type="transmembrane region" description="Helical" evidence="7">
    <location>
        <begin position="337"/>
        <end position="357"/>
    </location>
</feature>
<keyword evidence="5 7" id="KW-1133">Transmembrane helix</keyword>
<dbReference type="NCBIfam" id="TIGR01167">
    <property type="entry name" value="LPXTG_anchor"/>
    <property type="match status" value="1"/>
</dbReference>
<feature type="transmembrane region" description="Helical" evidence="7">
    <location>
        <begin position="271"/>
        <end position="294"/>
    </location>
</feature>
<dbReference type="KEGG" id="ltr:EVS81_06115"/>
<feature type="transmembrane region" description="Helical" evidence="7">
    <location>
        <begin position="306"/>
        <end position="330"/>
    </location>
</feature>
<evidence type="ECO:0000256" key="2">
    <source>
        <dbReference type="ARBA" id="ARBA00022448"/>
    </source>
</evidence>
<comment type="subcellular location">
    <subcellularLocation>
        <location evidence="1">Cell membrane</location>
        <topology evidence="1">Multi-pass membrane protein</topology>
    </subcellularLocation>
</comment>
<accession>A0A4P6KDL0</accession>
<reference evidence="9 10" key="1">
    <citation type="submission" date="2019-02" db="EMBL/GenBank/DDBJ databases">
        <authorList>
            <person name="Sun L."/>
            <person name="Pan D."/>
            <person name="Wu X."/>
        </authorList>
    </citation>
    <scope>NUCLEOTIDE SEQUENCE [LARGE SCALE GENOMIC DNA]</scope>
    <source>
        <strain evidence="9 10">JW-1</strain>
    </source>
</reference>
<feature type="domain" description="Major facilitator superfamily (MFS) profile" evidence="8">
    <location>
        <begin position="18"/>
        <end position="494"/>
    </location>
</feature>
<feature type="transmembrane region" description="Helical" evidence="7">
    <location>
        <begin position="204"/>
        <end position="221"/>
    </location>
</feature>
<dbReference type="PROSITE" id="PS50850">
    <property type="entry name" value="MFS"/>
    <property type="match status" value="1"/>
</dbReference>
<dbReference type="SUPFAM" id="SSF103473">
    <property type="entry name" value="MFS general substrate transporter"/>
    <property type="match status" value="1"/>
</dbReference>
<feature type="transmembrane region" description="Helical" evidence="7">
    <location>
        <begin position="363"/>
        <end position="387"/>
    </location>
</feature>